<dbReference type="PRINTS" id="PR00018">
    <property type="entry name" value="KRINGLE"/>
</dbReference>
<dbReference type="PANTHER" id="PTHR24261:SF7">
    <property type="entry name" value="KRINGLE DOMAIN-CONTAINING PROTEIN"/>
    <property type="match status" value="1"/>
</dbReference>
<name>A0AAD9JQ53_9ANNE</name>
<evidence type="ECO:0000259" key="4">
    <source>
        <dbReference type="PROSITE" id="PS50070"/>
    </source>
</evidence>
<evidence type="ECO:0000313" key="5">
    <source>
        <dbReference type="EMBL" id="KAK2157169.1"/>
    </source>
</evidence>
<comment type="caution">
    <text evidence="3">Lacks conserved residue(s) required for the propagation of feature annotation.</text>
</comment>
<proteinExistence type="predicted"/>
<organism evidence="5 6">
    <name type="scientific">Paralvinella palmiformis</name>
    <dbReference type="NCBI Taxonomy" id="53620"/>
    <lineage>
        <taxon>Eukaryota</taxon>
        <taxon>Metazoa</taxon>
        <taxon>Spiralia</taxon>
        <taxon>Lophotrochozoa</taxon>
        <taxon>Annelida</taxon>
        <taxon>Polychaeta</taxon>
        <taxon>Sedentaria</taxon>
        <taxon>Canalipalpata</taxon>
        <taxon>Terebellida</taxon>
        <taxon>Terebelliformia</taxon>
        <taxon>Alvinellidae</taxon>
        <taxon>Paralvinella</taxon>
    </lineage>
</organism>
<dbReference type="PANTHER" id="PTHR24261">
    <property type="entry name" value="PLASMINOGEN-RELATED"/>
    <property type="match status" value="1"/>
</dbReference>
<dbReference type="SMART" id="SM00130">
    <property type="entry name" value="KR"/>
    <property type="match status" value="7"/>
</dbReference>
<dbReference type="EMBL" id="JAODUP010000196">
    <property type="protein sequence ID" value="KAK2157169.1"/>
    <property type="molecule type" value="Genomic_DNA"/>
</dbReference>
<dbReference type="InterPro" id="IPR038178">
    <property type="entry name" value="Kringle_sf"/>
</dbReference>
<dbReference type="CDD" id="cd00108">
    <property type="entry name" value="KR"/>
    <property type="match status" value="7"/>
</dbReference>
<feature type="domain" description="Kringle" evidence="4">
    <location>
        <begin position="585"/>
        <end position="662"/>
    </location>
</feature>
<reference evidence="5" key="1">
    <citation type="journal article" date="2023" name="Mol. Biol. Evol.">
        <title>Third-Generation Sequencing Reveals the Adaptive Role of the Epigenome in Three Deep-Sea Polychaetes.</title>
        <authorList>
            <person name="Perez M."/>
            <person name="Aroh O."/>
            <person name="Sun Y."/>
            <person name="Lan Y."/>
            <person name="Juniper S.K."/>
            <person name="Young C.R."/>
            <person name="Angers B."/>
            <person name="Qian P.Y."/>
        </authorList>
    </citation>
    <scope>NUCLEOTIDE SEQUENCE</scope>
    <source>
        <strain evidence="5">P08H-3</strain>
    </source>
</reference>
<protein>
    <recommendedName>
        <fullName evidence="4">Kringle domain-containing protein</fullName>
    </recommendedName>
</protein>
<dbReference type="AlphaFoldDB" id="A0AAD9JQ53"/>
<dbReference type="PROSITE" id="PS00021">
    <property type="entry name" value="KRINGLE_1"/>
    <property type="match status" value="5"/>
</dbReference>
<dbReference type="InterPro" id="IPR018056">
    <property type="entry name" value="Kringle_CS"/>
</dbReference>
<keyword evidence="1 3" id="KW-0420">Kringle</keyword>
<dbReference type="Proteomes" id="UP001208570">
    <property type="component" value="Unassembled WGS sequence"/>
</dbReference>
<evidence type="ECO:0000256" key="1">
    <source>
        <dbReference type="ARBA" id="ARBA00022572"/>
    </source>
</evidence>
<feature type="disulfide bond" evidence="3">
    <location>
        <begin position="801"/>
        <end position="824"/>
    </location>
</feature>
<feature type="domain" description="Kringle" evidence="4">
    <location>
        <begin position="333"/>
        <end position="416"/>
    </location>
</feature>
<evidence type="ECO:0000256" key="2">
    <source>
        <dbReference type="ARBA" id="ARBA00023157"/>
    </source>
</evidence>
<feature type="domain" description="Kringle" evidence="4">
    <location>
        <begin position="754"/>
        <end position="829"/>
    </location>
</feature>
<dbReference type="InterPro" id="IPR013806">
    <property type="entry name" value="Kringle-like"/>
</dbReference>
<gene>
    <name evidence="5" type="ORF">LSH36_196g03020</name>
</gene>
<accession>A0AAD9JQ53</accession>
<dbReference type="PROSITE" id="PS50070">
    <property type="entry name" value="KRINGLE_2"/>
    <property type="match status" value="7"/>
</dbReference>
<dbReference type="Gene3D" id="2.40.20.10">
    <property type="entry name" value="Plasminogen Kringle 4"/>
    <property type="match status" value="7"/>
</dbReference>
<dbReference type="SUPFAM" id="SSF57440">
    <property type="entry name" value="Kringle-like"/>
    <property type="match status" value="7"/>
</dbReference>
<feature type="domain" description="Kringle" evidence="4">
    <location>
        <begin position="427"/>
        <end position="503"/>
    </location>
</feature>
<dbReference type="InterPro" id="IPR050759">
    <property type="entry name" value="Serine_protease_kringle"/>
</dbReference>
<keyword evidence="6" id="KW-1185">Reference proteome</keyword>
<feature type="domain" description="Kringle" evidence="4">
    <location>
        <begin position="670"/>
        <end position="745"/>
    </location>
</feature>
<feature type="domain" description="Kringle" evidence="4">
    <location>
        <begin position="254"/>
        <end position="330"/>
    </location>
</feature>
<comment type="caution">
    <text evidence="5">The sequence shown here is derived from an EMBL/GenBank/DDBJ whole genome shotgun (WGS) entry which is preliminary data.</text>
</comment>
<evidence type="ECO:0000313" key="6">
    <source>
        <dbReference type="Proteomes" id="UP001208570"/>
    </source>
</evidence>
<keyword evidence="2 3" id="KW-1015">Disulfide bond</keyword>
<dbReference type="InterPro" id="IPR000001">
    <property type="entry name" value="Kringle"/>
</dbReference>
<evidence type="ECO:0000256" key="3">
    <source>
        <dbReference type="PROSITE-ProRule" id="PRU00121"/>
    </source>
</evidence>
<dbReference type="Pfam" id="PF00051">
    <property type="entry name" value="Kringle"/>
    <property type="match status" value="7"/>
</dbReference>
<sequence length="832" mass="95620">MMTSFKDYVVFVSEEEPFIYLYNEGGVWYLSDRDQSGSVYAKYEADADMVYLLGKHSWQLSDPDKKNIAVDVVAVCDKRLQRSSDYCSSCHDKCIRTVYTTATSFAQRGSEIHSTQDERAYNLQKRVFVARETTFRYLKPKYTKTLKVLDQLTDKMSQLLKFLDMLELQLNLDYAEVVQFILWVYSDCYWSRDVLLESQRILEQEMLKPLGEFKQSLFKYLVKTFPSMDEWTERLKDTIETARDEFGLHCREVGKVYRGDRWLTLSGRTCQRWDSQSPHIHPYTDASIFPDQSLEEASNFCRNPNNAESGPWCYTTDPGVIKETCAIPMCKDCVYTATGIEYSGRKQTTVGGVRCQSWNMQSPHPHNFTDPDNFPDTTLDQANNFCRNPNNRLGTGPWCYTIDPDIEWQSCGISRCQEPNECLLDVRGLSYVGRQVATVSGRTCQPWSTQSPHQHSFSDDQFPDRTLLGASNYCRNPDNKRGGPWCLTQDPLVEWEYCKIYSCSGTRSYTASGRICQKWNAQSPHRHDFVDANFTDGSLDKANNYCRNPDQNPDGPWCFTIDPKVKREPCAIKLCLKTDCKKDERGTSYVGRRAITVSGRVCQRWDTQEPHSHNTTDENMFPDETLATAENYCRNPEGNKTGPWCYTSDPDVERERCDVPLCSDCKETEHGKEYKGKREVTKFGKTCQRWDSIAKLNPKYSSDVLYPNETVTDAANYCRNPDGRSSGPWCFVTSTQQETCDIPYCKGKDCRRPGVVYMGKRSFTKSGLPCQRWDQRIPHVHDYDSTDFPGSESLADVSNYCRTPDGADVPWCFTLDPEVRKEECSIQNCLGM</sequence>
<feature type="domain" description="Kringle" evidence="4">
    <location>
        <begin position="505"/>
        <end position="575"/>
    </location>
</feature>